<proteinExistence type="predicted"/>
<protein>
    <submittedName>
        <fullName evidence="1">Uncharacterized protein</fullName>
    </submittedName>
</protein>
<reference evidence="1" key="1">
    <citation type="submission" date="2020-06" db="EMBL/GenBank/DDBJ databases">
        <authorList>
            <person name="Li T."/>
            <person name="Hu X."/>
            <person name="Zhang T."/>
            <person name="Song X."/>
            <person name="Zhang H."/>
            <person name="Dai N."/>
            <person name="Sheng W."/>
            <person name="Hou X."/>
            <person name="Wei L."/>
        </authorList>
    </citation>
    <scope>NUCLEOTIDE SEQUENCE</scope>
    <source>
        <strain evidence="1">KEN1</strain>
        <tissue evidence="1">Leaf</tissue>
    </source>
</reference>
<dbReference type="AlphaFoldDB" id="A0AAW2VZ70"/>
<sequence>MPMHWMDYEGHDCEISKPCERNCRKSRGDQGDEAVSWVRCHLVWRVVDEGPPSHLRLRNLMSRKDEQIVEVLRHS</sequence>
<dbReference type="EMBL" id="JACGWN010000009">
    <property type="protein sequence ID" value="KAL0434363.1"/>
    <property type="molecule type" value="Genomic_DNA"/>
</dbReference>
<evidence type="ECO:0000313" key="1">
    <source>
        <dbReference type="EMBL" id="KAL0434363.1"/>
    </source>
</evidence>
<reference evidence="1" key="2">
    <citation type="journal article" date="2024" name="Plant">
        <title>Genomic evolution and insights into agronomic trait innovations of Sesamum species.</title>
        <authorList>
            <person name="Miao H."/>
            <person name="Wang L."/>
            <person name="Qu L."/>
            <person name="Liu H."/>
            <person name="Sun Y."/>
            <person name="Le M."/>
            <person name="Wang Q."/>
            <person name="Wei S."/>
            <person name="Zheng Y."/>
            <person name="Lin W."/>
            <person name="Duan Y."/>
            <person name="Cao H."/>
            <person name="Xiong S."/>
            <person name="Wang X."/>
            <person name="Wei L."/>
            <person name="Li C."/>
            <person name="Ma Q."/>
            <person name="Ju M."/>
            <person name="Zhao R."/>
            <person name="Li G."/>
            <person name="Mu C."/>
            <person name="Tian Q."/>
            <person name="Mei H."/>
            <person name="Zhang T."/>
            <person name="Gao T."/>
            <person name="Zhang H."/>
        </authorList>
    </citation>
    <scope>NUCLEOTIDE SEQUENCE</scope>
    <source>
        <strain evidence="1">KEN1</strain>
    </source>
</reference>
<accession>A0AAW2VZ70</accession>
<gene>
    <name evidence="1" type="ORF">Slati_2770600</name>
</gene>
<name>A0AAW2VZ70_9LAMI</name>
<comment type="caution">
    <text evidence="1">The sequence shown here is derived from an EMBL/GenBank/DDBJ whole genome shotgun (WGS) entry which is preliminary data.</text>
</comment>
<organism evidence="1">
    <name type="scientific">Sesamum latifolium</name>
    <dbReference type="NCBI Taxonomy" id="2727402"/>
    <lineage>
        <taxon>Eukaryota</taxon>
        <taxon>Viridiplantae</taxon>
        <taxon>Streptophyta</taxon>
        <taxon>Embryophyta</taxon>
        <taxon>Tracheophyta</taxon>
        <taxon>Spermatophyta</taxon>
        <taxon>Magnoliopsida</taxon>
        <taxon>eudicotyledons</taxon>
        <taxon>Gunneridae</taxon>
        <taxon>Pentapetalae</taxon>
        <taxon>asterids</taxon>
        <taxon>lamiids</taxon>
        <taxon>Lamiales</taxon>
        <taxon>Pedaliaceae</taxon>
        <taxon>Sesamum</taxon>
    </lineage>
</organism>